<dbReference type="Pfam" id="PF07662">
    <property type="entry name" value="Nucleos_tra2_C"/>
    <property type="match status" value="1"/>
</dbReference>
<accession>A0ABQ9TBL3</accession>
<dbReference type="InterPro" id="IPR008276">
    <property type="entry name" value="C_nuclsd_transpt"/>
</dbReference>
<keyword evidence="1" id="KW-0472">Membrane</keyword>
<dbReference type="InterPro" id="IPR011657">
    <property type="entry name" value="CNT_C_dom"/>
</dbReference>
<gene>
    <name evidence="3" type="ORF">P7K49_039362</name>
</gene>
<dbReference type="EMBL" id="JASSZA010000043">
    <property type="protein sequence ID" value="KAK2082137.1"/>
    <property type="molecule type" value="Genomic_DNA"/>
</dbReference>
<feature type="non-terminal residue" evidence="3">
    <location>
        <position position="66"/>
    </location>
</feature>
<reference evidence="3 4" key="1">
    <citation type="submission" date="2023-05" db="EMBL/GenBank/DDBJ databases">
        <title>B98-5 Cell Line De Novo Hybrid Assembly: An Optical Mapping Approach.</title>
        <authorList>
            <person name="Kananen K."/>
            <person name="Auerbach J.A."/>
            <person name="Kautto E."/>
            <person name="Blachly J.S."/>
        </authorList>
    </citation>
    <scope>NUCLEOTIDE SEQUENCE [LARGE SCALE GENOMIC DNA]</scope>
    <source>
        <strain evidence="3">B95-8</strain>
        <tissue evidence="3">Cell line</tissue>
    </source>
</reference>
<dbReference type="Proteomes" id="UP001266305">
    <property type="component" value="Unassembled WGS sequence"/>
</dbReference>
<keyword evidence="4" id="KW-1185">Reference proteome</keyword>
<evidence type="ECO:0000313" key="3">
    <source>
        <dbReference type="EMBL" id="KAK2082137.1"/>
    </source>
</evidence>
<name>A0ABQ9TBL3_SAGOE</name>
<organism evidence="3 4">
    <name type="scientific">Saguinus oedipus</name>
    <name type="common">Cotton-top tamarin</name>
    <name type="synonym">Oedipomidas oedipus</name>
    <dbReference type="NCBI Taxonomy" id="9490"/>
    <lineage>
        <taxon>Eukaryota</taxon>
        <taxon>Metazoa</taxon>
        <taxon>Chordata</taxon>
        <taxon>Craniata</taxon>
        <taxon>Vertebrata</taxon>
        <taxon>Euteleostomi</taxon>
        <taxon>Mammalia</taxon>
        <taxon>Eutheria</taxon>
        <taxon>Euarchontoglires</taxon>
        <taxon>Primates</taxon>
        <taxon>Haplorrhini</taxon>
        <taxon>Platyrrhini</taxon>
        <taxon>Cebidae</taxon>
        <taxon>Callitrichinae</taxon>
        <taxon>Saguinus</taxon>
    </lineage>
</organism>
<evidence type="ECO:0000256" key="1">
    <source>
        <dbReference type="SAM" id="Phobius"/>
    </source>
</evidence>
<protein>
    <recommendedName>
        <fullName evidence="2">Concentrative nucleoside transporter C-terminal domain-containing protein</fullName>
    </recommendedName>
</protein>
<proteinExistence type="predicted"/>
<dbReference type="PANTHER" id="PTHR10590:SF16">
    <property type="entry name" value="SODIUM_NUCLEOSIDE COTRANSPORTER 1"/>
    <property type="match status" value="1"/>
</dbReference>
<dbReference type="PANTHER" id="PTHR10590">
    <property type="entry name" value="SODIUM/NUCLEOSIDE COTRANSPORTER"/>
    <property type="match status" value="1"/>
</dbReference>
<comment type="caution">
    <text evidence="3">The sequence shown here is derived from an EMBL/GenBank/DDBJ whole genome shotgun (WGS) entry which is preliminary data.</text>
</comment>
<keyword evidence="1" id="KW-0812">Transmembrane</keyword>
<feature type="transmembrane region" description="Helical" evidence="1">
    <location>
        <begin position="32"/>
        <end position="53"/>
    </location>
</feature>
<evidence type="ECO:0000259" key="2">
    <source>
        <dbReference type="Pfam" id="PF07662"/>
    </source>
</evidence>
<keyword evidence="1" id="KW-1133">Transmembrane helix</keyword>
<feature type="domain" description="Concentrative nucleoside transporter C-terminal" evidence="2">
    <location>
        <begin position="8"/>
        <end position="65"/>
    </location>
</feature>
<evidence type="ECO:0000313" key="4">
    <source>
        <dbReference type="Proteomes" id="UP001266305"/>
    </source>
</evidence>
<sequence>MIVLDPNDRDAQNLIEAASTGAAISVKVVANIAANLIAFLAMLAFINAALFWLEDMVDIQGLSFQV</sequence>